<feature type="region of interest" description="Disordered" evidence="1">
    <location>
        <begin position="466"/>
        <end position="650"/>
    </location>
</feature>
<feature type="compositionally biased region" description="Low complexity" evidence="1">
    <location>
        <begin position="578"/>
        <end position="590"/>
    </location>
</feature>
<dbReference type="Proteomes" id="UP000708347">
    <property type="component" value="Unassembled WGS sequence"/>
</dbReference>
<evidence type="ECO:0000313" key="2">
    <source>
        <dbReference type="EMBL" id="NTY62636.1"/>
    </source>
</evidence>
<gene>
    <name evidence="2" type="ORF">FEG63_24175</name>
</gene>
<organism evidence="2 3">
    <name type="scientific">Mycolicibacterium sphagni</name>
    <dbReference type="NCBI Taxonomy" id="1786"/>
    <lineage>
        <taxon>Bacteria</taxon>
        <taxon>Bacillati</taxon>
        <taxon>Actinomycetota</taxon>
        <taxon>Actinomycetes</taxon>
        <taxon>Mycobacteriales</taxon>
        <taxon>Mycobacteriaceae</taxon>
        <taxon>Mycolicibacterium</taxon>
    </lineage>
</organism>
<feature type="compositionally biased region" description="Low complexity" evidence="1">
    <location>
        <begin position="466"/>
        <end position="567"/>
    </location>
</feature>
<dbReference type="EMBL" id="VBSB01000017">
    <property type="protein sequence ID" value="NTY62636.1"/>
    <property type="molecule type" value="Genomic_DNA"/>
</dbReference>
<comment type="caution">
    <text evidence="2">The sequence shown here is derived from an EMBL/GenBank/DDBJ whole genome shotgun (WGS) entry which is preliminary data.</text>
</comment>
<dbReference type="RefSeq" id="WP_174400353.1">
    <property type="nucleotide sequence ID" value="NZ_VBSB01000017.1"/>
</dbReference>
<accession>A0ABX2JY89</accession>
<feature type="compositionally biased region" description="Low complexity" evidence="1">
    <location>
        <begin position="600"/>
        <end position="617"/>
    </location>
</feature>
<evidence type="ECO:0008006" key="4">
    <source>
        <dbReference type="Google" id="ProtNLM"/>
    </source>
</evidence>
<evidence type="ECO:0000313" key="3">
    <source>
        <dbReference type="Proteomes" id="UP000708347"/>
    </source>
</evidence>
<sequence length="650" mass="61667">MEISARPYLNAGLAMSSAAMIAFTPLVATNAGTPLLPTPHISTAHVDLTALITQADVDALVANLATVLHSVDSTITSVAAVPGATVQGALNTAVSLNDSFWGGLIGATNNSALAALLAGLKASSSGGLTSLASTAGSLSGTLTLTTGQVASLLTSVLTGSAGTAAQAVAAVVNNPLALSSYTNLVNVPLNLAGLVVNTAITGVDQLGDNALSATNTLVHGVTAQISNLLTAVDGVVNSAQILANNNVIDGFLTAAQGIVIAPTSAVVELVNGVSSVLTTFGTTVLDKVAGGASAIASDWLGNGTTPGALQNVVTDIGSNPLSPASYTAAVGALVSAAVDTGYRVVTTAGGLAAAPFYATAAATIAAAKVTGAFINGAAYVASGLLTMLGTPGFISNLPHALAGTVITALNLTANAVAAAINGVGGLVSASASAANALAATTIPTPAKVTFAAALPAPAVALAATPSAKTSGAAGTTGGAKTVAVAEPSATTESSTTDAPATKSTPSADHSAAATSSTKSSEASASTTPAKTSIPTSSTTTGSTTSSTSATPSTGGAAAAGKSTSSGPDSPAAGRHAAGDGASTATSAKAGSGAGKHRSTDGASTATTGTAATAVSSDQGGRHRRDEGSSPAASTKAGQGAAGHSSEHGAR</sequence>
<proteinExistence type="predicted"/>
<evidence type="ECO:0000256" key="1">
    <source>
        <dbReference type="SAM" id="MobiDB-lite"/>
    </source>
</evidence>
<protein>
    <recommendedName>
        <fullName evidence="4">PE-PGRS family protein</fullName>
    </recommendedName>
</protein>
<reference evidence="2 3" key="1">
    <citation type="submission" date="2019-05" db="EMBL/GenBank/DDBJ databases">
        <title>Mycolicibacterium sphagni ENV482 genome assembly.</title>
        <authorList>
            <person name="Chen W."/>
            <person name="Faulkner N.W."/>
            <person name="Hyman M.R."/>
        </authorList>
    </citation>
    <scope>NUCLEOTIDE SEQUENCE [LARGE SCALE GENOMIC DNA]</scope>
    <source>
        <strain evidence="2 3">ENV482</strain>
    </source>
</reference>
<name>A0ABX2JY89_9MYCO</name>
<keyword evidence="3" id="KW-1185">Reference proteome</keyword>